<accession>F0W7K6</accession>
<dbReference type="Gene3D" id="3.60.21.10">
    <property type="match status" value="1"/>
</dbReference>
<protein>
    <submittedName>
        <fullName evidence="1">AlNc14C30G2812 protein</fullName>
    </submittedName>
</protein>
<dbReference type="SUPFAM" id="SSF56300">
    <property type="entry name" value="Metallo-dependent phosphatases"/>
    <property type="match status" value="1"/>
</dbReference>
<dbReference type="AlphaFoldDB" id="F0W7K6"/>
<evidence type="ECO:0000313" key="1">
    <source>
        <dbReference type="EMBL" id="CCA17107.1"/>
    </source>
</evidence>
<sequence length="205" mass="23759">MPTYESKDPIRCRKSSQKHDAQFALLLGNTFHDGVESVDDPQWECVWAKRFEVEKLDIPFFAVNGNREKMKNNTATGCYGEYGKHWILPDMAYSVNVMNAAGDFMMIFTDTEVETKEIKSGESDSGNAEQTYFESLKENEIQSIFKPGKGTSSEPHLREYTAPDVTWMAGEQKWYEKWKHPKTSLIIMVGHRYLKRPWRLIPKCM</sequence>
<dbReference type="InterPro" id="IPR029052">
    <property type="entry name" value="Metallo-depent_PP-like"/>
</dbReference>
<reference evidence="1" key="2">
    <citation type="submission" date="2011-02" db="EMBL/GenBank/DDBJ databases">
        <authorList>
            <person name="MacLean D."/>
        </authorList>
    </citation>
    <scope>NUCLEOTIDE SEQUENCE</scope>
</reference>
<dbReference type="EMBL" id="FR824075">
    <property type="protein sequence ID" value="CCA17107.1"/>
    <property type="molecule type" value="Genomic_DNA"/>
</dbReference>
<gene>
    <name evidence="1" type="primary">AlNc14C30G2812</name>
    <name evidence="1" type="ORF">ALNC14_032500</name>
</gene>
<name>F0W7K6_9STRA</name>
<dbReference type="HOGENOM" id="CLU_1339619_0_0_1"/>
<reference evidence="1" key="1">
    <citation type="journal article" date="2011" name="PLoS Biol.">
        <title>Gene gain and loss during evolution of obligate parasitism in the white rust pathogen of Arabidopsis thaliana.</title>
        <authorList>
            <person name="Kemen E."/>
            <person name="Gardiner A."/>
            <person name="Schultz-Larsen T."/>
            <person name="Kemen A.C."/>
            <person name="Balmuth A.L."/>
            <person name="Robert-Seilaniantz A."/>
            <person name="Bailey K."/>
            <person name="Holub E."/>
            <person name="Studholme D.J."/>
            <person name="Maclean D."/>
            <person name="Jones J.D."/>
        </authorList>
    </citation>
    <scope>NUCLEOTIDE SEQUENCE</scope>
</reference>
<organism evidence="1">
    <name type="scientific">Albugo laibachii Nc14</name>
    <dbReference type="NCBI Taxonomy" id="890382"/>
    <lineage>
        <taxon>Eukaryota</taxon>
        <taxon>Sar</taxon>
        <taxon>Stramenopiles</taxon>
        <taxon>Oomycota</taxon>
        <taxon>Peronosporomycetes</taxon>
        <taxon>Albuginales</taxon>
        <taxon>Albuginaceae</taxon>
        <taxon>Albugo</taxon>
    </lineage>
</organism>
<proteinExistence type="predicted"/>